<reference evidence="1 2" key="2">
    <citation type="journal article" date="2019" name="G3 (Bethesda)">
        <title>Hybrid Assembly of the Genome of the Entomopathogenic Nematode Steinernema carpocapsae Identifies the X-Chromosome.</title>
        <authorList>
            <person name="Serra L."/>
            <person name="Macchietto M."/>
            <person name="Macias-Munoz A."/>
            <person name="McGill C.J."/>
            <person name="Rodriguez I.M."/>
            <person name="Rodriguez B."/>
            <person name="Murad R."/>
            <person name="Mortazavi A."/>
        </authorList>
    </citation>
    <scope>NUCLEOTIDE SEQUENCE [LARGE SCALE GENOMIC DNA]</scope>
    <source>
        <strain evidence="1 2">ALL</strain>
    </source>
</reference>
<sequence length="71" mass="8080">MLSRLNTFWLKTAGVVVCSGGTFGCSLRIRFLCDFANLDRIVGHWMILQYLIMKTSWTGLLLQRKSGPQTQ</sequence>
<comment type="caution">
    <text evidence="1">The sequence shown here is derived from an EMBL/GenBank/DDBJ whole genome shotgun (WGS) entry which is preliminary data.</text>
</comment>
<protein>
    <submittedName>
        <fullName evidence="1">Uncharacterized protein</fullName>
    </submittedName>
</protein>
<dbReference type="Proteomes" id="UP000298663">
    <property type="component" value="Unassembled WGS sequence"/>
</dbReference>
<accession>A0A4U5LWM4</accession>
<dbReference type="AlphaFoldDB" id="A0A4U5LWM4"/>
<proteinExistence type="predicted"/>
<evidence type="ECO:0000313" key="2">
    <source>
        <dbReference type="Proteomes" id="UP000298663"/>
    </source>
</evidence>
<dbReference type="EMBL" id="AZBU02000011">
    <property type="protein sequence ID" value="TKR60596.1"/>
    <property type="molecule type" value="Genomic_DNA"/>
</dbReference>
<evidence type="ECO:0000313" key="1">
    <source>
        <dbReference type="EMBL" id="TKR60596.1"/>
    </source>
</evidence>
<gene>
    <name evidence="1" type="ORF">L596_027823</name>
</gene>
<name>A0A4U5LWM4_STECR</name>
<reference evidence="1 2" key="1">
    <citation type="journal article" date="2015" name="Genome Biol.">
        <title>Comparative genomics of Steinernema reveals deeply conserved gene regulatory networks.</title>
        <authorList>
            <person name="Dillman A.R."/>
            <person name="Macchietto M."/>
            <person name="Porter C.F."/>
            <person name="Rogers A."/>
            <person name="Williams B."/>
            <person name="Antoshechkin I."/>
            <person name="Lee M.M."/>
            <person name="Goodwin Z."/>
            <person name="Lu X."/>
            <person name="Lewis E.E."/>
            <person name="Goodrich-Blair H."/>
            <person name="Stock S.P."/>
            <person name="Adams B.J."/>
            <person name="Sternberg P.W."/>
            <person name="Mortazavi A."/>
        </authorList>
    </citation>
    <scope>NUCLEOTIDE SEQUENCE [LARGE SCALE GENOMIC DNA]</scope>
    <source>
        <strain evidence="1 2">ALL</strain>
    </source>
</reference>
<dbReference type="PROSITE" id="PS51257">
    <property type="entry name" value="PROKAR_LIPOPROTEIN"/>
    <property type="match status" value="1"/>
</dbReference>
<keyword evidence="2" id="KW-1185">Reference proteome</keyword>
<organism evidence="1 2">
    <name type="scientific">Steinernema carpocapsae</name>
    <name type="common">Entomopathogenic nematode</name>
    <dbReference type="NCBI Taxonomy" id="34508"/>
    <lineage>
        <taxon>Eukaryota</taxon>
        <taxon>Metazoa</taxon>
        <taxon>Ecdysozoa</taxon>
        <taxon>Nematoda</taxon>
        <taxon>Chromadorea</taxon>
        <taxon>Rhabditida</taxon>
        <taxon>Tylenchina</taxon>
        <taxon>Panagrolaimomorpha</taxon>
        <taxon>Strongyloidoidea</taxon>
        <taxon>Steinernematidae</taxon>
        <taxon>Steinernema</taxon>
    </lineage>
</organism>